<keyword evidence="11" id="KW-1185">Reference proteome</keyword>
<dbReference type="GO" id="GO:0005829">
    <property type="term" value="C:cytosol"/>
    <property type="evidence" value="ECO:0007669"/>
    <property type="project" value="TreeGrafter"/>
</dbReference>
<dbReference type="EMBL" id="QQOH01000002">
    <property type="protein sequence ID" value="RDE22768.1"/>
    <property type="molecule type" value="Genomic_DNA"/>
</dbReference>
<feature type="binding site" evidence="5">
    <location>
        <begin position="90"/>
        <end position="91"/>
    </location>
    <ligand>
        <name>substrate</name>
    </ligand>
</feature>
<dbReference type="InterPro" id="IPR020827">
    <property type="entry name" value="Asparaginase/glutaminase_AS1"/>
</dbReference>
<dbReference type="Gene3D" id="3.40.50.40">
    <property type="match status" value="1"/>
</dbReference>
<name>A0A369WL16_9GAMM</name>
<sequence>MNKRIYILYTGGTIGMQRSEQGYVPMPGLADLIAQKMPIHLSANMPDYELEELDHLIDSTNATPADWRTIASRIRDNYDQYDGFVVLHGTDTLAYTASALSFMLQDLTKPVIVTGSQIPLCELRNDAQDNLITTLVLARNYPIPEVLLYFNGRLLRGNRATKVKASGFDAFDSPNFPWLGQVGIHIEIKQHLTRPCADKPRFELPSYGKQRIITLKLFPGIDAQFLRHLLNQPLDGLILESFGVGNAPDRETEFLQLLQQANDQGVVIVNRSQCIQGRVDHSSYATGLALAQTGVISGYDMTLEAAFCKLHHLLASGLDQDQVRQQMQVSLCGELTPAKPKSDSQS</sequence>
<evidence type="ECO:0000259" key="8">
    <source>
        <dbReference type="Pfam" id="PF00710"/>
    </source>
</evidence>
<dbReference type="NCBIfam" id="TIGR00519">
    <property type="entry name" value="asnASE_I"/>
    <property type="match status" value="1"/>
</dbReference>
<evidence type="ECO:0000256" key="6">
    <source>
        <dbReference type="PROSITE-ProRule" id="PRU10099"/>
    </source>
</evidence>
<dbReference type="AlphaFoldDB" id="A0A369WL16"/>
<feature type="active site" evidence="7">
    <location>
        <position position="90"/>
    </location>
</feature>
<feature type="active site" description="O-isoaspartyl threonine intermediate" evidence="4">
    <location>
        <position position="13"/>
    </location>
</feature>
<feature type="domain" description="Asparaginase/glutaminase C-terminal" evidence="9">
    <location>
        <begin position="211"/>
        <end position="327"/>
    </location>
</feature>
<dbReference type="PANTHER" id="PTHR11707:SF28">
    <property type="entry name" value="60 KDA LYSOPHOSPHOLIPASE"/>
    <property type="match status" value="1"/>
</dbReference>
<dbReference type="InterPro" id="IPR040919">
    <property type="entry name" value="Asparaginase_C"/>
</dbReference>
<dbReference type="RefSeq" id="WP_114695400.1">
    <property type="nucleotide sequence ID" value="NZ_QQOH01000002.1"/>
</dbReference>
<dbReference type="GO" id="GO:0009066">
    <property type="term" value="P:aspartate family amino acid metabolic process"/>
    <property type="evidence" value="ECO:0007669"/>
    <property type="project" value="UniProtKB-ARBA"/>
</dbReference>
<keyword evidence="3" id="KW-0378">Hydrolase</keyword>
<dbReference type="EC" id="3.5.1.1" evidence="2"/>
<protein>
    <recommendedName>
        <fullName evidence="2">asparaginase</fullName>
        <ecNumber evidence="2">3.5.1.1</ecNumber>
    </recommendedName>
</protein>
<dbReference type="FunFam" id="3.40.50.1170:FF:000001">
    <property type="entry name" value="L-asparaginase 2"/>
    <property type="match status" value="1"/>
</dbReference>
<dbReference type="Gene3D" id="3.40.50.1170">
    <property type="entry name" value="L-asparaginase, N-terminal domain"/>
    <property type="match status" value="1"/>
</dbReference>
<evidence type="ECO:0000256" key="7">
    <source>
        <dbReference type="PROSITE-ProRule" id="PRU10100"/>
    </source>
</evidence>
<evidence type="ECO:0000256" key="2">
    <source>
        <dbReference type="ARBA" id="ARBA00012920"/>
    </source>
</evidence>
<dbReference type="PANTHER" id="PTHR11707">
    <property type="entry name" value="L-ASPARAGINASE"/>
    <property type="match status" value="1"/>
</dbReference>
<dbReference type="GO" id="GO:0004067">
    <property type="term" value="F:asparaginase activity"/>
    <property type="evidence" value="ECO:0007669"/>
    <property type="project" value="UniProtKB-UniRule"/>
</dbReference>
<dbReference type="PIRSF" id="PIRSF500176">
    <property type="entry name" value="L_ASNase"/>
    <property type="match status" value="1"/>
</dbReference>
<proteinExistence type="inferred from homology"/>
<dbReference type="SFLD" id="SFLDS00057">
    <property type="entry name" value="Glutaminase/Asparaginase"/>
    <property type="match status" value="1"/>
</dbReference>
<feature type="binding site" evidence="5">
    <location>
        <position position="59"/>
    </location>
    <ligand>
        <name>substrate</name>
    </ligand>
</feature>
<dbReference type="InterPro" id="IPR027473">
    <property type="entry name" value="L-asparaginase_C"/>
</dbReference>
<evidence type="ECO:0000313" key="11">
    <source>
        <dbReference type="Proteomes" id="UP000253769"/>
    </source>
</evidence>
<evidence type="ECO:0000259" key="9">
    <source>
        <dbReference type="Pfam" id="PF17763"/>
    </source>
</evidence>
<dbReference type="Pfam" id="PF00710">
    <property type="entry name" value="Asparaginase"/>
    <property type="match status" value="1"/>
</dbReference>
<dbReference type="OrthoDB" id="9788068at2"/>
<dbReference type="InterPro" id="IPR036152">
    <property type="entry name" value="Asp/glu_Ase-like_sf"/>
</dbReference>
<dbReference type="PROSITE" id="PS00917">
    <property type="entry name" value="ASN_GLN_ASE_2"/>
    <property type="match status" value="1"/>
</dbReference>
<dbReference type="PIRSF" id="PIRSF001220">
    <property type="entry name" value="L-ASNase_gatD"/>
    <property type="match status" value="1"/>
</dbReference>
<dbReference type="FunFam" id="3.40.50.40:FF:000001">
    <property type="entry name" value="L-asparaginase 1"/>
    <property type="match status" value="1"/>
</dbReference>
<evidence type="ECO:0000256" key="5">
    <source>
        <dbReference type="PIRSR" id="PIRSR001220-2"/>
    </source>
</evidence>
<dbReference type="InterPro" id="IPR006034">
    <property type="entry name" value="Asparaginase/glutaminase-like"/>
</dbReference>
<dbReference type="Proteomes" id="UP000253769">
    <property type="component" value="Unassembled WGS sequence"/>
</dbReference>
<dbReference type="CDD" id="cd08963">
    <property type="entry name" value="L-asparaginase_I"/>
    <property type="match status" value="1"/>
</dbReference>
<organism evidence="10 11">
    <name type="scientific">Motiliproteus coralliicola</name>
    <dbReference type="NCBI Taxonomy" id="2283196"/>
    <lineage>
        <taxon>Bacteria</taxon>
        <taxon>Pseudomonadati</taxon>
        <taxon>Pseudomonadota</taxon>
        <taxon>Gammaproteobacteria</taxon>
        <taxon>Oceanospirillales</taxon>
        <taxon>Oceanospirillaceae</taxon>
        <taxon>Motiliproteus</taxon>
    </lineage>
</organism>
<dbReference type="PRINTS" id="PR00139">
    <property type="entry name" value="ASNGLNASE"/>
</dbReference>
<dbReference type="SMART" id="SM00870">
    <property type="entry name" value="Asparaginase"/>
    <property type="match status" value="1"/>
</dbReference>
<feature type="domain" description="L-asparaginase N-terminal" evidence="8">
    <location>
        <begin position="4"/>
        <end position="192"/>
    </location>
</feature>
<dbReference type="InterPro" id="IPR006033">
    <property type="entry name" value="AsnA_fam"/>
</dbReference>
<feature type="active site" evidence="6">
    <location>
        <position position="13"/>
    </location>
</feature>
<dbReference type="InterPro" id="IPR041725">
    <property type="entry name" value="L-asparaginase_I"/>
</dbReference>
<dbReference type="PROSITE" id="PS51732">
    <property type="entry name" value="ASN_GLN_ASE_3"/>
    <property type="match status" value="1"/>
</dbReference>
<dbReference type="PROSITE" id="PS00144">
    <property type="entry name" value="ASN_GLN_ASE_1"/>
    <property type="match status" value="1"/>
</dbReference>
<dbReference type="InterPro" id="IPR027474">
    <property type="entry name" value="L-asparaginase_N"/>
</dbReference>
<dbReference type="Pfam" id="PF17763">
    <property type="entry name" value="Asparaginase_C"/>
    <property type="match status" value="1"/>
</dbReference>
<comment type="similarity">
    <text evidence="1">Belongs to the asparaginase 1 family.</text>
</comment>
<evidence type="ECO:0000313" key="10">
    <source>
        <dbReference type="EMBL" id="RDE22768.1"/>
    </source>
</evidence>
<reference evidence="10 11" key="1">
    <citation type="submission" date="2018-07" db="EMBL/GenBank/DDBJ databases">
        <title>Motiliproteus coralliicola sp. nov., a bacterium isolated from Coral.</title>
        <authorList>
            <person name="Wang G."/>
        </authorList>
    </citation>
    <scope>NUCLEOTIDE SEQUENCE [LARGE SCALE GENOMIC DNA]</scope>
    <source>
        <strain evidence="10 11">C34</strain>
    </source>
</reference>
<gene>
    <name evidence="10" type="ORF">DV711_09330</name>
</gene>
<dbReference type="InterPro" id="IPR037152">
    <property type="entry name" value="L-asparaginase_N_sf"/>
</dbReference>
<dbReference type="SUPFAM" id="SSF53774">
    <property type="entry name" value="Glutaminase/Asparaginase"/>
    <property type="match status" value="1"/>
</dbReference>
<comment type="caution">
    <text evidence="10">The sequence shown here is derived from an EMBL/GenBank/DDBJ whole genome shotgun (WGS) entry which is preliminary data.</text>
</comment>
<evidence type="ECO:0000256" key="3">
    <source>
        <dbReference type="ARBA" id="ARBA00022801"/>
    </source>
</evidence>
<dbReference type="NCBIfam" id="NF006998">
    <property type="entry name" value="PRK09461.1"/>
    <property type="match status" value="1"/>
</dbReference>
<dbReference type="InterPro" id="IPR027475">
    <property type="entry name" value="Asparaginase/glutaminase_AS2"/>
</dbReference>
<evidence type="ECO:0000256" key="1">
    <source>
        <dbReference type="ARBA" id="ARBA00010518"/>
    </source>
</evidence>
<accession>A0A369WL16</accession>
<evidence type="ECO:0000256" key="4">
    <source>
        <dbReference type="PIRSR" id="PIRSR001220-1"/>
    </source>
</evidence>